<organism evidence="2 3">
    <name type="scientific">Chryseobacterium indoltheticum</name>
    <dbReference type="NCBI Taxonomy" id="254"/>
    <lineage>
        <taxon>Bacteria</taxon>
        <taxon>Pseudomonadati</taxon>
        <taxon>Bacteroidota</taxon>
        <taxon>Flavobacteriia</taxon>
        <taxon>Flavobacteriales</taxon>
        <taxon>Weeksellaceae</taxon>
        <taxon>Chryseobacterium group</taxon>
        <taxon>Chryseobacterium</taxon>
    </lineage>
</organism>
<feature type="transmembrane region" description="Helical" evidence="1">
    <location>
        <begin position="145"/>
        <end position="171"/>
    </location>
</feature>
<evidence type="ECO:0000256" key="1">
    <source>
        <dbReference type="SAM" id="Phobius"/>
    </source>
</evidence>
<accession>A0A3G6NAJ1</accession>
<keyword evidence="1" id="KW-0472">Membrane</keyword>
<feature type="transmembrane region" description="Helical" evidence="1">
    <location>
        <begin position="20"/>
        <end position="40"/>
    </location>
</feature>
<evidence type="ECO:0000313" key="2">
    <source>
        <dbReference type="EMBL" id="AZA62636.1"/>
    </source>
</evidence>
<proteinExistence type="predicted"/>
<keyword evidence="1" id="KW-1133">Transmembrane helix</keyword>
<gene>
    <name evidence="2" type="ORF">EG340_17055</name>
</gene>
<sequence length="174" mass="20390">MIWLTFDSLKNNQDKDSTIIVYVIDLIFLIFSSGSLFYFLKTQIIKVTENHLIVSYQFLPFSKKVLLNDINGFKQIPKPVKYSKGFEKPQTIYTIFETFIILKNKNDLKTYALDDFEFNEVRKLVEKIKRREGKLEVKKLTTVEFIFQNFSIILFLIICLILVLGLSNALINNS</sequence>
<protein>
    <submittedName>
        <fullName evidence="2">Uncharacterized protein</fullName>
    </submittedName>
</protein>
<keyword evidence="1" id="KW-0812">Transmembrane</keyword>
<dbReference type="Proteomes" id="UP000269076">
    <property type="component" value="Chromosome"/>
</dbReference>
<reference evidence="2 3" key="1">
    <citation type="submission" date="2018-11" db="EMBL/GenBank/DDBJ databases">
        <title>Proposal to divide the Flavobacteriaceae and reorganize its genera based on Amino Acid Identity values calculated from whole genome sequences.</title>
        <authorList>
            <person name="Nicholson A.C."/>
            <person name="Gulvik C.A."/>
            <person name="Whitney A.M."/>
            <person name="Humrighouse B.W."/>
            <person name="Bell M."/>
            <person name="Holmes B."/>
            <person name="Steigerwalt A."/>
            <person name="Villarma A."/>
            <person name="Sheth M."/>
            <person name="Batra D."/>
            <person name="Pryor J."/>
            <person name="Bernardet J.-F."/>
            <person name="Hugo C."/>
            <person name="Kampfer P."/>
            <person name="Newman J."/>
            <person name="Mcquiston J.R."/>
        </authorList>
    </citation>
    <scope>NUCLEOTIDE SEQUENCE [LARGE SCALE GENOMIC DNA]</scope>
    <source>
        <strain evidence="2 3">G0211</strain>
    </source>
</reference>
<name>A0A3G6NAJ1_9FLAO</name>
<dbReference type="EMBL" id="CP033928">
    <property type="protein sequence ID" value="AZA62636.1"/>
    <property type="molecule type" value="Genomic_DNA"/>
</dbReference>
<dbReference type="AlphaFoldDB" id="A0A3G6NAJ1"/>
<evidence type="ECO:0000313" key="3">
    <source>
        <dbReference type="Proteomes" id="UP000269076"/>
    </source>
</evidence>